<feature type="domain" description="Bromo" evidence="5">
    <location>
        <begin position="122"/>
        <end position="194"/>
    </location>
</feature>
<feature type="compositionally biased region" description="Low complexity" evidence="4">
    <location>
        <begin position="1"/>
        <end position="29"/>
    </location>
</feature>
<feature type="region of interest" description="Disordered" evidence="4">
    <location>
        <begin position="262"/>
        <end position="282"/>
    </location>
</feature>
<keyword evidence="1" id="KW-0677">Repeat</keyword>
<evidence type="ECO:0000313" key="7">
    <source>
        <dbReference type="Proteomes" id="UP000194236"/>
    </source>
</evidence>
<protein>
    <recommendedName>
        <fullName evidence="5">Bromo domain-containing protein</fullName>
    </recommendedName>
</protein>
<dbReference type="PROSITE" id="PS00633">
    <property type="entry name" value="BROMODOMAIN_1"/>
    <property type="match status" value="1"/>
</dbReference>
<dbReference type="InterPro" id="IPR036427">
    <property type="entry name" value="Bromodomain-like_sf"/>
</dbReference>
<dbReference type="Pfam" id="PF00439">
    <property type="entry name" value="Bromodomain"/>
    <property type="match status" value="1"/>
</dbReference>
<dbReference type="AlphaFoldDB" id="A0A1Y3BQ04"/>
<dbReference type="PANTHER" id="PTHR22880:SF225">
    <property type="entry name" value="BROMODOMAIN-CONTAINING PROTEIN BET-1-RELATED"/>
    <property type="match status" value="1"/>
</dbReference>
<keyword evidence="2 3" id="KW-0103">Bromodomain</keyword>
<comment type="caution">
    <text evidence="6">The sequence shown here is derived from an EMBL/GenBank/DDBJ whole genome shotgun (WGS) entry which is preliminary data.</text>
</comment>
<reference evidence="6 7" key="1">
    <citation type="submission" date="2017-03" db="EMBL/GenBank/DDBJ databases">
        <title>Genome Survey of Euroglyphus maynei.</title>
        <authorList>
            <person name="Arlian L.G."/>
            <person name="Morgan M.S."/>
            <person name="Rider S.D."/>
        </authorList>
    </citation>
    <scope>NUCLEOTIDE SEQUENCE [LARGE SCALE GENOMIC DNA]</scope>
    <source>
        <strain evidence="6">Arlian Lab</strain>
        <tissue evidence="6">Whole body</tissue>
    </source>
</reference>
<dbReference type="EMBL" id="MUJZ01014691">
    <property type="protein sequence ID" value="OTF81225.1"/>
    <property type="molecule type" value="Genomic_DNA"/>
</dbReference>
<dbReference type="Gene3D" id="1.20.920.10">
    <property type="entry name" value="Bromodomain-like"/>
    <property type="match status" value="1"/>
</dbReference>
<feature type="non-terminal residue" evidence="6">
    <location>
        <position position="282"/>
    </location>
</feature>
<dbReference type="InterPro" id="IPR001487">
    <property type="entry name" value="Bromodomain"/>
</dbReference>
<dbReference type="SUPFAM" id="SSF47370">
    <property type="entry name" value="Bromodomain"/>
    <property type="match status" value="1"/>
</dbReference>
<sequence>MSSSTTATTSAIVASQQQSSNLPPSSIQPGASMLSAQQQQQPPRQDQSTLAGQHLLSTNVGDVSSHSFIGTNPDGTPVYWDEPMVPPENGVVQPITAPPPDKPHRNTNQLQFLLRIINRNIWKHQYAWPFHEPVNAEKLHLPDYHTIIRRPMDLGTIKKRLENCYYYSAQECMRDFHLMFNNCYRYNKEGDDVVMMGHSIEKSLNSKLSAMPREEIEIPIQVKNNKEKGKKGKVLVINTSSVPLTSSTISTKQTIPLYSAQQQQVSSRQMNNSGPTVAQKSN</sequence>
<gene>
    <name evidence="6" type="ORF">BLA29_007476</name>
</gene>
<dbReference type="OrthoDB" id="21449at2759"/>
<dbReference type="SMART" id="SM00297">
    <property type="entry name" value="BROMO"/>
    <property type="match status" value="1"/>
</dbReference>
<dbReference type="FunFam" id="1.20.920.10:FF:000002">
    <property type="entry name" value="Bromodomain-containing protein 4"/>
    <property type="match status" value="1"/>
</dbReference>
<dbReference type="PROSITE" id="PS50014">
    <property type="entry name" value="BROMODOMAIN_2"/>
    <property type="match status" value="1"/>
</dbReference>
<evidence type="ECO:0000256" key="3">
    <source>
        <dbReference type="PROSITE-ProRule" id="PRU00035"/>
    </source>
</evidence>
<dbReference type="Proteomes" id="UP000194236">
    <property type="component" value="Unassembled WGS sequence"/>
</dbReference>
<accession>A0A1Y3BQ04</accession>
<proteinExistence type="predicted"/>
<keyword evidence="7" id="KW-1185">Reference proteome</keyword>
<evidence type="ECO:0000256" key="4">
    <source>
        <dbReference type="SAM" id="MobiDB-lite"/>
    </source>
</evidence>
<feature type="region of interest" description="Disordered" evidence="4">
    <location>
        <begin position="1"/>
        <end position="49"/>
    </location>
</feature>
<dbReference type="PRINTS" id="PR00503">
    <property type="entry name" value="BROMODOMAIN"/>
</dbReference>
<organism evidence="6 7">
    <name type="scientific">Euroglyphus maynei</name>
    <name type="common">Mayne's house dust mite</name>
    <dbReference type="NCBI Taxonomy" id="6958"/>
    <lineage>
        <taxon>Eukaryota</taxon>
        <taxon>Metazoa</taxon>
        <taxon>Ecdysozoa</taxon>
        <taxon>Arthropoda</taxon>
        <taxon>Chelicerata</taxon>
        <taxon>Arachnida</taxon>
        <taxon>Acari</taxon>
        <taxon>Acariformes</taxon>
        <taxon>Sarcoptiformes</taxon>
        <taxon>Astigmata</taxon>
        <taxon>Psoroptidia</taxon>
        <taxon>Analgoidea</taxon>
        <taxon>Pyroglyphidae</taxon>
        <taxon>Pyroglyphinae</taxon>
        <taxon>Euroglyphus</taxon>
    </lineage>
</organism>
<dbReference type="PANTHER" id="PTHR22880">
    <property type="entry name" value="FALZ-RELATED BROMODOMAIN-CONTAINING PROTEINS"/>
    <property type="match status" value="1"/>
</dbReference>
<evidence type="ECO:0000313" key="6">
    <source>
        <dbReference type="EMBL" id="OTF81225.1"/>
    </source>
</evidence>
<evidence type="ECO:0000256" key="2">
    <source>
        <dbReference type="ARBA" id="ARBA00023117"/>
    </source>
</evidence>
<evidence type="ECO:0000259" key="5">
    <source>
        <dbReference type="PROSITE" id="PS50014"/>
    </source>
</evidence>
<dbReference type="InterPro" id="IPR018359">
    <property type="entry name" value="Bromodomain_CS"/>
</dbReference>
<evidence type="ECO:0000256" key="1">
    <source>
        <dbReference type="ARBA" id="ARBA00022737"/>
    </source>
</evidence>
<feature type="compositionally biased region" description="Low complexity" evidence="4">
    <location>
        <begin position="37"/>
        <end position="47"/>
    </location>
</feature>
<dbReference type="GO" id="GO:0006338">
    <property type="term" value="P:chromatin remodeling"/>
    <property type="evidence" value="ECO:0007669"/>
    <property type="project" value="TreeGrafter"/>
</dbReference>
<name>A0A1Y3BQ04_EURMA</name>
<dbReference type="GO" id="GO:0005634">
    <property type="term" value="C:nucleus"/>
    <property type="evidence" value="ECO:0007669"/>
    <property type="project" value="TreeGrafter"/>
</dbReference>
<dbReference type="GO" id="GO:0006355">
    <property type="term" value="P:regulation of DNA-templated transcription"/>
    <property type="evidence" value="ECO:0007669"/>
    <property type="project" value="TreeGrafter"/>
</dbReference>
<dbReference type="GO" id="GO:0000785">
    <property type="term" value="C:chromatin"/>
    <property type="evidence" value="ECO:0007669"/>
    <property type="project" value="TreeGrafter"/>
</dbReference>
<dbReference type="InterPro" id="IPR050935">
    <property type="entry name" value="Bromo_chromatin_reader"/>
</dbReference>